<dbReference type="PANTHER" id="PTHR31290:SF5">
    <property type="entry name" value="UV-DAMAGE ENDONUCLEASE"/>
    <property type="match status" value="1"/>
</dbReference>
<evidence type="ECO:0000313" key="8">
    <source>
        <dbReference type="Proteomes" id="UP000240357"/>
    </source>
</evidence>
<dbReference type="GO" id="GO:0016787">
    <property type="term" value="F:hydrolase activity"/>
    <property type="evidence" value="ECO:0007669"/>
    <property type="project" value="UniProtKB-KW"/>
</dbReference>
<keyword evidence="4" id="KW-0228">DNA excision</keyword>
<keyword evidence="8" id="KW-1185">Reference proteome</keyword>
<name>A0A2T2YD12_9BACT</name>
<evidence type="ECO:0000256" key="4">
    <source>
        <dbReference type="ARBA" id="ARBA00022769"/>
    </source>
</evidence>
<dbReference type="PANTHER" id="PTHR31290">
    <property type="entry name" value="UV-DAMAGE ENDONUCLEASE"/>
    <property type="match status" value="1"/>
</dbReference>
<keyword evidence="5" id="KW-0378">Hydrolase</keyword>
<evidence type="ECO:0000313" key="7">
    <source>
        <dbReference type="EMBL" id="PSR53399.1"/>
    </source>
</evidence>
<dbReference type="Gene3D" id="3.20.20.150">
    <property type="entry name" value="Divalent-metal-dependent TIM barrel enzymes"/>
    <property type="match status" value="1"/>
</dbReference>
<dbReference type="GO" id="GO:0009411">
    <property type="term" value="P:response to UV"/>
    <property type="evidence" value="ECO:0007669"/>
    <property type="project" value="InterPro"/>
</dbReference>
<accession>A0A2T2YD12</accession>
<sequence length="308" mass="35160">MRFGYASINLTLAAQKIQVNRSMMKRTFLEKGVPYASALALANFTDFEKVLDWNIEHNILFFRMSSDMLPWMSQYQVADLPDYEQLSAILKRCGEKAALSGLRLTYHPGPFNVLAAQSENVVTKTLHELNQHAVVMDLLNLPQTPYAKINIHVGGAFGDKAAALARFAENYLRLPDNVRRRLAVENDDKANMFSVRDLLWLHEQTHIPVTFDYFHHPFCPGGLNEEEALLAAVSTWPKEITPVVHYSSSKKKYEDPASVPTAHADYLYEEVKTYNQEIDIMFEAKAKELAVNKYLQDYKVEQKVSQID</sequence>
<keyword evidence="3" id="KW-0227">DNA damage</keyword>
<dbReference type="NCBIfam" id="TIGR00629">
    <property type="entry name" value="uvde"/>
    <property type="match status" value="1"/>
</dbReference>
<evidence type="ECO:0000256" key="3">
    <source>
        <dbReference type="ARBA" id="ARBA00022763"/>
    </source>
</evidence>
<dbReference type="RefSeq" id="WP_106927989.1">
    <property type="nucleotide sequence ID" value="NZ_PYFT01000001.1"/>
</dbReference>
<dbReference type="GO" id="GO:0004519">
    <property type="term" value="F:endonuclease activity"/>
    <property type="evidence" value="ECO:0007669"/>
    <property type="project" value="UniProtKB-KW"/>
</dbReference>
<dbReference type="Proteomes" id="UP000240357">
    <property type="component" value="Unassembled WGS sequence"/>
</dbReference>
<dbReference type="AlphaFoldDB" id="A0A2T2YD12"/>
<organism evidence="7 8">
    <name type="scientific">Adhaeribacter arboris</name>
    <dbReference type="NCBI Taxonomy" id="2072846"/>
    <lineage>
        <taxon>Bacteria</taxon>
        <taxon>Pseudomonadati</taxon>
        <taxon>Bacteroidota</taxon>
        <taxon>Cytophagia</taxon>
        <taxon>Cytophagales</taxon>
        <taxon>Hymenobacteraceae</taxon>
        <taxon>Adhaeribacter</taxon>
    </lineage>
</organism>
<dbReference type="GO" id="GO:0006289">
    <property type="term" value="P:nucleotide-excision repair"/>
    <property type="evidence" value="ECO:0007669"/>
    <property type="project" value="InterPro"/>
</dbReference>
<evidence type="ECO:0000256" key="6">
    <source>
        <dbReference type="ARBA" id="ARBA00023204"/>
    </source>
</evidence>
<reference evidence="7 8" key="1">
    <citation type="submission" date="2018-03" db="EMBL/GenBank/DDBJ databases">
        <title>Adhaeribacter sp. HMF7605 Genome sequencing and assembly.</title>
        <authorList>
            <person name="Kang H."/>
            <person name="Kang J."/>
            <person name="Cha I."/>
            <person name="Kim H."/>
            <person name="Joh K."/>
        </authorList>
    </citation>
    <scope>NUCLEOTIDE SEQUENCE [LARGE SCALE GENOMIC DNA]</scope>
    <source>
        <strain evidence="7 8">HMF7605</strain>
    </source>
</reference>
<evidence type="ECO:0000256" key="2">
    <source>
        <dbReference type="ARBA" id="ARBA00022759"/>
    </source>
</evidence>
<keyword evidence="2 7" id="KW-0255">Endonuclease</keyword>
<dbReference type="EMBL" id="PYFT01000001">
    <property type="protein sequence ID" value="PSR53399.1"/>
    <property type="molecule type" value="Genomic_DNA"/>
</dbReference>
<dbReference type="Pfam" id="PF03851">
    <property type="entry name" value="UvdE"/>
    <property type="match status" value="1"/>
</dbReference>
<keyword evidence="1" id="KW-0540">Nuclease</keyword>
<dbReference type="InterPro" id="IPR036237">
    <property type="entry name" value="Xyl_isomerase-like_sf"/>
</dbReference>
<evidence type="ECO:0000256" key="5">
    <source>
        <dbReference type="ARBA" id="ARBA00022801"/>
    </source>
</evidence>
<evidence type="ECO:0000256" key="1">
    <source>
        <dbReference type="ARBA" id="ARBA00022722"/>
    </source>
</evidence>
<proteinExistence type="predicted"/>
<keyword evidence="6" id="KW-0234">DNA repair</keyword>
<protein>
    <submittedName>
        <fullName evidence="7">UV DNA damage repair endonuclease UvsE</fullName>
    </submittedName>
</protein>
<gene>
    <name evidence="7" type="primary">uvdE</name>
    <name evidence="7" type="ORF">AHMF7605_07590</name>
</gene>
<dbReference type="SUPFAM" id="SSF51658">
    <property type="entry name" value="Xylose isomerase-like"/>
    <property type="match status" value="1"/>
</dbReference>
<dbReference type="OrthoDB" id="9782576at2"/>
<dbReference type="InterPro" id="IPR004601">
    <property type="entry name" value="UvdE"/>
</dbReference>
<comment type="caution">
    <text evidence="7">The sequence shown here is derived from an EMBL/GenBank/DDBJ whole genome shotgun (WGS) entry which is preliminary data.</text>
</comment>